<gene>
    <name evidence="1" type="ORF">VNO80_16031</name>
</gene>
<dbReference type="AlphaFoldDB" id="A0AAN9MLD8"/>
<reference evidence="1 2" key="1">
    <citation type="submission" date="2024-01" db="EMBL/GenBank/DDBJ databases">
        <title>The genomes of 5 underutilized Papilionoideae crops provide insights into root nodulation and disease resistanc.</title>
        <authorList>
            <person name="Jiang F."/>
        </authorList>
    </citation>
    <scope>NUCLEOTIDE SEQUENCE [LARGE SCALE GENOMIC DNA]</scope>
    <source>
        <strain evidence="1">JINMINGXINNONG_FW02</strain>
        <tissue evidence="1">Leaves</tissue>
    </source>
</reference>
<dbReference type="Proteomes" id="UP001374584">
    <property type="component" value="Unassembled WGS sequence"/>
</dbReference>
<protein>
    <submittedName>
        <fullName evidence="1">Uncharacterized protein</fullName>
    </submittedName>
</protein>
<evidence type="ECO:0000313" key="1">
    <source>
        <dbReference type="EMBL" id="KAK7356755.1"/>
    </source>
</evidence>
<dbReference type="EMBL" id="JAYMYR010000006">
    <property type="protein sequence ID" value="KAK7356755.1"/>
    <property type="molecule type" value="Genomic_DNA"/>
</dbReference>
<name>A0AAN9MLD8_PHACN</name>
<accession>A0AAN9MLD8</accession>
<evidence type="ECO:0000313" key="2">
    <source>
        <dbReference type="Proteomes" id="UP001374584"/>
    </source>
</evidence>
<proteinExistence type="predicted"/>
<sequence length="171" mass="19605">MNQGWDAIVTTVFGADSQRKNQKAEEVQKILEERAGSEEAAAPDQSELTHMMRELEQLKGQMKMMVQLMTAMVKKKREFDPLPILPSRLLPELIASKLITPMPPKPANPQAPGPDARCEYHIGGIRHWTNDCYHLRHRIQDLLDHQLLSFYLRGRDAYYALKNPCPSLQDE</sequence>
<comment type="caution">
    <text evidence="1">The sequence shown here is derived from an EMBL/GenBank/DDBJ whole genome shotgun (WGS) entry which is preliminary data.</text>
</comment>
<organism evidence="1 2">
    <name type="scientific">Phaseolus coccineus</name>
    <name type="common">Scarlet runner bean</name>
    <name type="synonym">Phaseolus multiflorus</name>
    <dbReference type="NCBI Taxonomy" id="3886"/>
    <lineage>
        <taxon>Eukaryota</taxon>
        <taxon>Viridiplantae</taxon>
        <taxon>Streptophyta</taxon>
        <taxon>Embryophyta</taxon>
        <taxon>Tracheophyta</taxon>
        <taxon>Spermatophyta</taxon>
        <taxon>Magnoliopsida</taxon>
        <taxon>eudicotyledons</taxon>
        <taxon>Gunneridae</taxon>
        <taxon>Pentapetalae</taxon>
        <taxon>rosids</taxon>
        <taxon>fabids</taxon>
        <taxon>Fabales</taxon>
        <taxon>Fabaceae</taxon>
        <taxon>Papilionoideae</taxon>
        <taxon>50 kb inversion clade</taxon>
        <taxon>NPAAA clade</taxon>
        <taxon>indigoferoid/millettioid clade</taxon>
        <taxon>Phaseoleae</taxon>
        <taxon>Phaseolus</taxon>
    </lineage>
</organism>
<keyword evidence="2" id="KW-1185">Reference proteome</keyword>